<dbReference type="Proteomes" id="UP000672657">
    <property type="component" value="Unassembled WGS sequence"/>
</dbReference>
<keyword evidence="1 3" id="KW-0378">Hydrolase</keyword>
<dbReference type="GO" id="GO:0042781">
    <property type="term" value="F:3'-tRNA processing endoribonuclease activity"/>
    <property type="evidence" value="ECO:0007669"/>
    <property type="project" value="UniProtKB-EC"/>
</dbReference>
<evidence type="ECO:0000256" key="2">
    <source>
        <dbReference type="SAM" id="SignalP"/>
    </source>
</evidence>
<reference evidence="3 4" key="1">
    <citation type="submission" date="2021-03" db="EMBL/GenBank/DDBJ databases">
        <authorList>
            <person name="Peeters C."/>
        </authorList>
    </citation>
    <scope>NUCLEOTIDE SEQUENCE [LARGE SCALE GENOMIC DNA]</scope>
    <source>
        <strain evidence="3 4">LMG 26411</strain>
    </source>
</reference>
<organism evidence="3 4">
    <name type="scientific">Cupriavidus numazuensis</name>
    <dbReference type="NCBI Taxonomy" id="221992"/>
    <lineage>
        <taxon>Bacteria</taxon>
        <taxon>Pseudomonadati</taxon>
        <taxon>Pseudomonadota</taxon>
        <taxon>Betaproteobacteria</taxon>
        <taxon>Burkholderiales</taxon>
        <taxon>Burkholderiaceae</taxon>
        <taxon>Cupriavidus</taxon>
    </lineage>
</organism>
<dbReference type="InterPro" id="IPR044094">
    <property type="entry name" value="AtsA-like_MBL-fold"/>
</dbReference>
<comment type="caution">
    <text evidence="3">The sequence shown here is derived from an EMBL/GenBank/DDBJ whole genome shotgun (WGS) entry which is preliminary data.</text>
</comment>
<dbReference type="InterPro" id="IPR036866">
    <property type="entry name" value="RibonucZ/Hydroxyglut_hydro"/>
</dbReference>
<name>A0ABN7Q0H9_9BURK</name>
<evidence type="ECO:0000313" key="3">
    <source>
        <dbReference type="EMBL" id="CAG2141191.1"/>
    </source>
</evidence>
<dbReference type="PANTHER" id="PTHR46018">
    <property type="entry name" value="ZINC PHOSPHODIESTERASE ELAC PROTEIN 1"/>
    <property type="match status" value="1"/>
</dbReference>
<dbReference type="CDD" id="cd07719">
    <property type="entry name" value="arylsulfatase_AtsA-like_MBL-fold"/>
    <property type="match status" value="1"/>
</dbReference>
<gene>
    <name evidence="3" type="primary">rbn</name>
    <name evidence="3" type="ORF">LMG26411_02005</name>
</gene>
<evidence type="ECO:0000256" key="1">
    <source>
        <dbReference type="ARBA" id="ARBA00022801"/>
    </source>
</evidence>
<keyword evidence="2" id="KW-0732">Signal</keyword>
<dbReference type="EC" id="3.1.26.11" evidence="3"/>
<accession>A0ABN7Q0H9</accession>
<keyword evidence="4" id="KW-1185">Reference proteome</keyword>
<protein>
    <submittedName>
        <fullName evidence="3">Ribonuclease BN</fullName>
        <ecNumber evidence="3">3.1.26.11</ecNumber>
    </submittedName>
</protein>
<evidence type="ECO:0000313" key="4">
    <source>
        <dbReference type="Proteomes" id="UP000672657"/>
    </source>
</evidence>
<feature type="chain" id="PRO_5047085471" evidence="2">
    <location>
        <begin position="29"/>
        <end position="388"/>
    </location>
</feature>
<proteinExistence type="predicted"/>
<dbReference type="SUPFAM" id="SSF56281">
    <property type="entry name" value="Metallo-hydrolase/oxidoreductase"/>
    <property type="match status" value="1"/>
</dbReference>
<feature type="signal peptide" evidence="2">
    <location>
        <begin position="1"/>
        <end position="28"/>
    </location>
</feature>
<dbReference type="PANTHER" id="PTHR46018:SF2">
    <property type="entry name" value="ZINC PHOSPHODIESTERASE ELAC PROTEIN 1"/>
    <property type="match status" value="1"/>
</dbReference>
<sequence length="388" mass="41147">MHVKLRNLLAGLLALIGQCLWFPAAAHAADGAVASAPPAAAAYRTSLVLLGTAGGRTSYNGSHLAGISSALVVDGDVYLVDFGEGWLRRYLQAGLGKMPGKPGLSSLRAAFITHLHADHVVDYPSLFLFGTTDGLVARKAPVRVFGPGPRGSLVPVAGANRGKVPVIHPEDPTPGTVAMTESIYKAFANDINDNIRDSQKPDPHTLVSVEDIRLPAGLVVHPDQDPAPDMQPFPVYQDEKVKVTAILVSHAPVYPSYAFRFDTADGAVVFSGDTSPSRNLIRLAQGADILVHEVIDTKWIDEFLPKPRNAAQEAKARHLLEAHTAVETVGGVAQASGVKTLVLSHLAPADSTESRWRRAQEGFSGRVVVGKDLMWLGVGAPVSVGKSQ</sequence>
<dbReference type="Gene3D" id="3.60.15.10">
    <property type="entry name" value="Ribonuclease Z/Hydroxyacylglutathione hydrolase-like"/>
    <property type="match status" value="1"/>
</dbReference>
<dbReference type="EMBL" id="CAJPVI010000010">
    <property type="protein sequence ID" value="CAG2141191.1"/>
    <property type="molecule type" value="Genomic_DNA"/>
</dbReference>
<dbReference type="RefSeq" id="WP_244873770.1">
    <property type="nucleotide sequence ID" value="NZ_CAJPVI010000010.1"/>
</dbReference>